<dbReference type="AlphaFoldDB" id="A0A9Y1BQM1"/>
<accession>A0A9Y1BQM1</accession>
<dbReference type="EMBL" id="CP084167">
    <property type="protein sequence ID" value="UJG43252.1"/>
    <property type="molecule type" value="Genomic_DNA"/>
</dbReference>
<proteinExistence type="predicted"/>
<evidence type="ECO:0000313" key="1">
    <source>
        <dbReference type="EMBL" id="UJG43252.1"/>
    </source>
</evidence>
<protein>
    <submittedName>
        <fullName evidence="1">Uncharacterized protein</fullName>
    </submittedName>
</protein>
<organism evidence="1">
    <name type="scientific">Candidatus Heimdallarchaeum endolithica</name>
    <dbReference type="NCBI Taxonomy" id="2876572"/>
    <lineage>
        <taxon>Archaea</taxon>
        <taxon>Promethearchaeati</taxon>
        <taxon>Candidatus Heimdallarchaeota</taxon>
        <taxon>Candidatus Heimdallarchaeia (ex Rinke et al. 2021) (nom. nud.)</taxon>
        <taxon>Candidatus Heimdallarchaeales</taxon>
        <taxon>Candidatus Heimdallarchaeaceae</taxon>
        <taxon>Candidatus Heimdallarchaeum</taxon>
    </lineage>
</organism>
<gene>
    <name evidence="1" type="ORF">K9W46_12875</name>
</gene>
<sequence>MIGGCRKTNTLEKAVRSLYTPPMTILVDMLVRGDHPTDTNKPIFLLWEPISM</sequence>
<reference evidence="1" key="1">
    <citation type="journal article" date="2022" name="Nat. Microbiol.">
        <title>Unique mobile elements and scalable gene flow at the prokaryote-eukaryote boundary revealed by circularized Asgard archaea genomes.</title>
        <authorList>
            <person name="Wu F."/>
            <person name="Speth D.R."/>
            <person name="Philosof A."/>
            <person name="Cremiere A."/>
            <person name="Narayanan A."/>
            <person name="Barco R.A."/>
            <person name="Connon S.A."/>
            <person name="Amend J.P."/>
            <person name="Antoshechkin I.A."/>
            <person name="Orphan V.J."/>
        </authorList>
    </citation>
    <scope>NUCLEOTIDE SEQUENCE</scope>
    <source>
        <strain evidence="1">PR6</strain>
    </source>
</reference>
<dbReference type="Proteomes" id="UP001200513">
    <property type="component" value="Chromosome"/>
</dbReference>
<name>A0A9Y1BQM1_9ARCH</name>